<evidence type="ECO:0000256" key="1">
    <source>
        <dbReference type="SAM" id="MobiDB-lite"/>
    </source>
</evidence>
<organism evidence="2 3">
    <name type="scientific">Ooceraea biroi</name>
    <name type="common">Clonal raider ant</name>
    <name type="synonym">Cerapachys biroi</name>
    <dbReference type="NCBI Taxonomy" id="2015173"/>
    <lineage>
        <taxon>Eukaryota</taxon>
        <taxon>Metazoa</taxon>
        <taxon>Ecdysozoa</taxon>
        <taxon>Arthropoda</taxon>
        <taxon>Hexapoda</taxon>
        <taxon>Insecta</taxon>
        <taxon>Pterygota</taxon>
        <taxon>Neoptera</taxon>
        <taxon>Endopterygota</taxon>
        <taxon>Hymenoptera</taxon>
        <taxon>Apocrita</taxon>
        <taxon>Aculeata</taxon>
        <taxon>Formicoidea</taxon>
        <taxon>Formicidae</taxon>
        <taxon>Dorylinae</taxon>
        <taxon>Ooceraea</taxon>
    </lineage>
</organism>
<dbReference type="EMBL" id="KK107159">
    <property type="protein sequence ID" value="EZA56627.1"/>
    <property type="molecule type" value="Genomic_DNA"/>
</dbReference>
<evidence type="ECO:0000313" key="2">
    <source>
        <dbReference type="EMBL" id="EZA56627.1"/>
    </source>
</evidence>
<evidence type="ECO:0000313" key="3">
    <source>
        <dbReference type="Proteomes" id="UP000053097"/>
    </source>
</evidence>
<name>A0A026WKR0_OOCBI</name>
<proteinExistence type="predicted"/>
<reference evidence="2 3" key="1">
    <citation type="journal article" date="2014" name="Curr. Biol.">
        <title>The genome of the clonal raider ant Cerapachys biroi.</title>
        <authorList>
            <person name="Oxley P.R."/>
            <person name="Ji L."/>
            <person name="Fetter-Pruneda I."/>
            <person name="McKenzie S.K."/>
            <person name="Li C."/>
            <person name="Hu H."/>
            <person name="Zhang G."/>
            <person name="Kronauer D.J."/>
        </authorList>
    </citation>
    <scope>NUCLEOTIDE SEQUENCE [LARGE SCALE GENOMIC DNA]</scope>
</reference>
<dbReference type="AlphaFoldDB" id="A0A026WKR0"/>
<dbReference type="Proteomes" id="UP000053097">
    <property type="component" value="Unassembled WGS sequence"/>
</dbReference>
<feature type="region of interest" description="Disordered" evidence="1">
    <location>
        <begin position="1"/>
        <end position="27"/>
    </location>
</feature>
<keyword evidence="3" id="KW-1185">Reference proteome</keyword>
<accession>A0A026WKR0</accession>
<protein>
    <submittedName>
        <fullName evidence="2">Uncharacterized protein</fullName>
    </submittedName>
</protein>
<sequence>MENSILQQSRETSGADRSARKSPRRSVSLLLATRMNEIIESGSASNRKLRAGKRPPLVTRVSYP</sequence>
<feature type="region of interest" description="Disordered" evidence="1">
    <location>
        <begin position="40"/>
        <end position="64"/>
    </location>
</feature>
<feature type="compositionally biased region" description="Polar residues" evidence="1">
    <location>
        <begin position="1"/>
        <end position="12"/>
    </location>
</feature>
<gene>
    <name evidence="2" type="ORF">X777_02231</name>
</gene>